<proteinExistence type="predicted"/>
<reference evidence="2 3" key="1">
    <citation type="submission" date="2019-08" db="EMBL/GenBank/DDBJ databases">
        <authorList>
            <person name="Peeters C."/>
        </authorList>
    </citation>
    <scope>NUCLEOTIDE SEQUENCE [LARGE SCALE GENOMIC DNA]</scope>
    <source>
        <strain evidence="2 3">LMG 31112</strain>
    </source>
</reference>
<dbReference type="Proteomes" id="UP000343317">
    <property type="component" value="Unassembled WGS sequence"/>
</dbReference>
<dbReference type="EMBL" id="CABPSM010000002">
    <property type="protein sequence ID" value="VVD76590.1"/>
    <property type="molecule type" value="Genomic_DNA"/>
</dbReference>
<dbReference type="AlphaFoldDB" id="A0A5E4SLN0"/>
<evidence type="ECO:0000256" key="1">
    <source>
        <dbReference type="SAM" id="MobiDB-lite"/>
    </source>
</evidence>
<evidence type="ECO:0000313" key="2">
    <source>
        <dbReference type="EMBL" id="VVD76590.1"/>
    </source>
</evidence>
<evidence type="ECO:0000313" key="3">
    <source>
        <dbReference type="Proteomes" id="UP000343317"/>
    </source>
</evidence>
<keyword evidence="3" id="KW-1185">Reference proteome</keyword>
<feature type="compositionally biased region" description="Polar residues" evidence="1">
    <location>
        <begin position="14"/>
        <end position="28"/>
    </location>
</feature>
<sequence>MFKGATLLPDYGSIDNQNSAVYRQSSNGPGAARPYKDL</sequence>
<name>A0A5E4SLN0_9BURK</name>
<accession>A0A5E4SLN0</accession>
<organism evidence="2 3">
    <name type="scientific">Pandoraea horticolens</name>
    <dbReference type="NCBI Taxonomy" id="2508298"/>
    <lineage>
        <taxon>Bacteria</taxon>
        <taxon>Pseudomonadati</taxon>
        <taxon>Pseudomonadota</taxon>
        <taxon>Betaproteobacteria</taxon>
        <taxon>Burkholderiales</taxon>
        <taxon>Burkholderiaceae</taxon>
        <taxon>Pandoraea</taxon>
    </lineage>
</organism>
<protein>
    <submittedName>
        <fullName evidence="2">Uncharacterized protein</fullName>
    </submittedName>
</protein>
<feature type="region of interest" description="Disordered" evidence="1">
    <location>
        <begin position="1"/>
        <end position="38"/>
    </location>
</feature>
<gene>
    <name evidence="2" type="ORF">PHO31112_00878</name>
</gene>